<evidence type="ECO:0000256" key="3">
    <source>
        <dbReference type="ARBA" id="ARBA00022741"/>
    </source>
</evidence>
<evidence type="ECO:0000256" key="6">
    <source>
        <dbReference type="ARBA" id="ARBA00023136"/>
    </source>
</evidence>
<dbReference type="PROSITE" id="PS50893">
    <property type="entry name" value="ABC_TRANSPORTER_2"/>
    <property type="match status" value="1"/>
</dbReference>
<name>A0A2S7N0G3_9BACI</name>
<keyword evidence="3" id="KW-0547">Nucleotide-binding</keyword>
<evidence type="ECO:0000259" key="8">
    <source>
        <dbReference type="PROSITE" id="PS50893"/>
    </source>
</evidence>
<feature type="transmembrane region" description="Helical" evidence="7">
    <location>
        <begin position="163"/>
        <end position="186"/>
    </location>
</feature>
<evidence type="ECO:0000256" key="5">
    <source>
        <dbReference type="ARBA" id="ARBA00022989"/>
    </source>
</evidence>
<dbReference type="InterPro" id="IPR017871">
    <property type="entry name" value="ABC_transporter-like_CS"/>
</dbReference>
<dbReference type="InterPro" id="IPR039421">
    <property type="entry name" value="Type_1_exporter"/>
</dbReference>
<feature type="transmembrane region" description="Helical" evidence="7">
    <location>
        <begin position="57"/>
        <end position="77"/>
    </location>
</feature>
<dbReference type="Proteomes" id="UP000239663">
    <property type="component" value="Unassembled WGS sequence"/>
</dbReference>
<evidence type="ECO:0000256" key="7">
    <source>
        <dbReference type="SAM" id="Phobius"/>
    </source>
</evidence>
<keyword evidence="6 7" id="KW-0472">Membrane</keyword>
<feature type="transmembrane region" description="Helical" evidence="7">
    <location>
        <begin position="21"/>
        <end position="45"/>
    </location>
</feature>
<dbReference type="GO" id="GO:0016887">
    <property type="term" value="F:ATP hydrolysis activity"/>
    <property type="evidence" value="ECO:0007669"/>
    <property type="project" value="InterPro"/>
</dbReference>
<accession>A0A2S7N0G3</accession>
<sequence length="554" mass="62065">MEKLTFKDIRQLVSILKPLQPLMLLTITLGSLGYLAITAISFAGGMGVLQIAGVREYGSLTTLIFVILAAGVLRAVFRLSEQYCTHYIAFRLLAIIREKVFKRLRLLTENQLKEIRKGELMNIVTKDVELLEVFYAHTIAPVFIWVTTMIIYGIVLYSLHPLFALMGVVSYWMIGYIIPFAVYRFGQKTAEAYRKKYGMLSSFLMDSLKGIKEIIIFGKKNHTLNSIDAYSDELNHTTKNLKRHEGLLKSLSDMMIYSTVFAQLFISAYLIMGNKADIGMVLLGLLVLFSSFGPSLALSQLSASLVHTSASAKRVLRLLNQQPDIIYSGNKELTKVESIRFDNVKFGYENGQELYRNVNLTFHKGEITAIKGENGTGKTTLISLLLQNLIPKEGSVLLNEHPAVNFTHESLRENIGVVTASTIVFTDTLRNNLTLYQNGYTDEQLKQACFKAGLSEYVESLPEGLDTFMEEYAGNMSSGQLQRLALARVFLKDSAILILDEPTSNLDALNEKSVLGSIRRQAADKIVILISHNQDVLELADKVYKIENKTIHIA</sequence>
<dbReference type="InterPro" id="IPR011527">
    <property type="entry name" value="ABC1_TM_dom"/>
</dbReference>
<evidence type="ECO:0008006" key="12">
    <source>
        <dbReference type="Google" id="ProtNLM"/>
    </source>
</evidence>
<comment type="caution">
    <text evidence="10">The sequence shown here is derived from an EMBL/GenBank/DDBJ whole genome shotgun (WGS) entry which is preliminary data.</text>
</comment>
<dbReference type="PANTHER" id="PTHR43394">
    <property type="entry name" value="ATP-DEPENDENT PERMEASE MDL1, MITOCHONDRIAL"/>
    <property type="match status" value="1"/>
</dbReference>
<dbReference type="InterPro" id="IPR027417">
    <property type="entry name" value="P-loop_NTPase"/>
</dbReference>
<keyword evidence="4" id="KW-0067">ATP-binding</keyword>
<dbReference type="AlphaFoldDB" id="A0A2S7N0G3"/>
<feature type="domain" description="ABC transmembrane type-1" evidence="9">
    <location>
        <begin position="12"/>
        <end position="307"/>
    </location>
</feature>
<dbReference type="PROSITE" id="PS50929">
    <property type="entry name" value="ABC_TM1F"/>
    <property type="match status" value="1"/>
</dbReference>
<reference evidence="10 11" key="1">
    <citation type="submission" date="2017-12" db="EMBL/GenBank/DDBJ databases">
        <title>Taxonomic description and draft genome of Pradoshia cofamensis Gen. nov., sp. nov., a thermotolerant bacillale isolated from anterior gut of earthworm Eisenia fetida.</title>
        <authorList>
            <person name="Saha T."/>
            <person name="Chakraborty R."/>
        </authorList>
    </citation>
    <scope>NUCLEOTIDE SEQUENCE [LARGE SCALE GENOMIC DNA]</scope>
    <source>
        <strain evidence="10 11">EAG3</strain>
    </source>
</reference>
<dbReference type="InterPro" id="IPR036640">
    <property type="entry name" value="ABC1_TM_sf"/>
</dbReference>
<proteinExistence type="predicted"/>
<gene>
    <name evidence="10" type="ORF">CYL18_09510</name>
</gene>
<dbReference type="RefSeq" id="WP_104849264.1">
    <property type="nucleotide sequence ID" value="NZ_PKOZ01000004.1"/>
</dbReference>
<dbReference type="GO" id="GO:0015421">
    <property type="term" value="F:ABC-type oligopeptide transporter activity"/>
    <property type="evidence" value="ECO:0007669"/>
    <property type="project" value="TreeGrafter"/>
</dbReference>
<evidence type="ECO:0000256" key="1">
    <source>
        <dbReference type="ARBA" id="ARBA00004651"/>
    </source>
</evidence>
<evidence type="ECO:0000313" key="10">
    <source>
        <dbReference type="EMBL" id="PQD95509.1"/>
    </source>
</evidence>
<evidence type="ECO:0000256" key="2">
    <source>
        <dbReference type="ARBA" id="ARBA00022692"/>
    </source>
</evidence>
<dbReference type="InterPro" id="IPR003593">
    <property type="entry name" value="AAA+_ATPase"/>
</dbReference>
<dbReference type="SUPFAM" id="SSF90123">
    <property type="entry name" value="ABC transporter transmembrane region"/>
    <property type="match status" value="1"/>
</dbReference>
<dbReference type="PANTHER" id="PTHR43394:SF1">
    <property type="entry name" value="ATP-BINDING CASSETTE SUB-FAMILY B MEMBER 10, MITOCHONDRIAL"/>
    <property type="match status" value="1"/>
</dbReference>
<dbReference type="OrthoDB" id="9762778at2"/>
<protein>
    <recommendedName>
        <fullName evidence="12">ABC transporter ATP-binding protein</fullName>
    </recommendedName>
</protein>
<dbReference type="Pfam" id="PF00005">
    <property type="entry name" value="ABC_tran"/>
    <property type="match status" value="1"/>
</dbReference>
<dbReference type="CDD" id="cd03228">
    <property type="entry name" value="ABCC_MRP_Like"/>
    <property type="match status" value="1"/>
</dbReference>
<dbReference type="Gene3D" id="3.40.50.300">
    <property type="entry name" value="P-loop containing nucleotide triphosphate hydrolases"/>
    <property type="match status" value="1"/>
</dbReference>
<dbReference type="GO" id="GO:0005886">
    <property type="term" value="C:plasma membrane"/>
    <property type="evidence" value="ECO:0007669"/>
    <property type="project" value="UniProtKB-SubCell"/>
</dbReference>
<dbReference type="SMART" id="SM00382">
    <property type="entry name" value="AAA"/>
    <property type="match status" value="1"/>
</dbReference>
<dbReference type="SUPFAM" id="SSF52540">
    <property type="entry name" value="P-loop containing nucleoside triphosphate hydrolases"/>
    <property type="match status" value="1"/>
</dbReference>
<keyword evidence="2 7" id="KW-0812">Transmembrane</keyword>
<feature type="domain" description="ABC transporter" evidence="8">
    <location>
        <begin position="339"/>
        <end position="553"/>
    </location>
</feature>
<dbReference type="Pfam" id="PF00664">
    <property type="entry name" value="ABC_membrane"/>
    <property type="match status" value="1"/>
</dbReference>
<evidence type="ECO:0000256" key="4">
    <source>
        <dbReference type="ARBA" id="ARBA00022840"/>
    </source>
</evidence>
<evidence type="ECO:0000259" key="9">
    <source>
        <dbReference type="PROSITE" id="PS50929"/>
    </source>
</evidence>
<dbReference type="GO" id="GO:0005524">
    <property type="term" value="F:ATP binding"/>
    <property type="evidence" value="ECO:0007669"/>
    <property type="project" value="UniProtKB-KW"/>
</dbReference>
<dbReference type="InterPro" id="IPR003439">
    <property type="entry name" value="ABC_transporter-like_ATP-bd"/>
</dbReference>
<keyword evidence="5 7" id="KW-1133">Transmembrane helix</keyword>
<feature type="transmembrane region" description="Helical" evidence="7">
    <location>
        <begin position="133"/>
        <end position="157"/>
    </location>
</feature>
<keyword evidence="11" id="KW-1185">Reference proteome</keyword>
<organism evidence="10 11">
    <name type="scientific">Pradoshia eiseniae</name>
    <dbReference type="NCBI Taxonomy" id="2064768"/>
    <lineage>
        <taxon>Bacteria</taxon>
        <taxon>Bacillati</taxon>
        <taxon>Bacillota</taxon>
        <taxon>Bacilli</taxon>
        <taxon>Bacillales</taxon>
        <taxon>Bacillaceae</taxon>
        <taxon>Pradoshia</taxon>
    </lineage>
</organism>
<dbReference type="EMBL" id="PKOZ01000004">
    <property type="protein sequence ID" value="PQD95509.1"/>
    <property type="molecule type" value="Genomic_DNA"/>
</dbReference>
<dbReference type="PROSITE" id="PS00211">
    <property type="entry name" value="ABC_TRANSPORTER_1"/>
    <property type="match status" value="1"/>
</dbReference>
<evidence type="ECO:0000313" key="11">
    <source>
        <dbReference type="Proteomes" id="UP000239663"/>
    </source>
</evidence>
<comment type="subcellular location">
    <subcellularLocation>
        <location evidence="1">Cell membrane</location>
        <topology evidence="1">Multi-pass membrane protein</topology>
    </subcellularLocation>
</comment>
<dbReference type="Gene3D" id="1.20.1560.10">
    <property type="entry name" value="ABC transporter type 1, transmembrane domain"/>
    <property type="match status" value="1"/>
</dbReference>